<gene>
    <name evidence="3" type="ORF">SAMN05421544_10342</name>
</gene>
<evidence type="ECO:0000256" key="1">
    <source>
        <dbReference type="ARBA" id="ARBA00022737"/>
    </source>
</evidence>
<sequence>MKKVILSVAVFSMVMGYAQKREIHRAFDAAQSGNIADVNTELAKADSEINNDLSLLEPSLLEEYYFAKGTALLKSNKTLEGADMLSKIIDLGKEKIYKGKNANRDRVYFVGKEAAGKSGLSGLSEDTYSPKTLDKVNALINPLLKATGDAAFTAYKNKDYAKAADKYLEVYNLLKATGNVDKVYKYYSALNYALANDKENAIKMYTDLINSGYTGVTTQYKAKDKDGQIVNLDKKSYDMLSKLGTSSGYSDFKTETTPSVEKELYETTTRLLVDAEKYDDALTIINKGLQKFPQNSILLDLQGTAYFKAGKTEQFLQSLQQKVAQDPSDKVSWYNLGVLYSKDDSKFGDAENAFKKALEVDPNYIPALQGIFYNVYMQGDDSKAINQAEAARKSKNMDLFNKILKERRERFAKGLPYLEKWYSLEPKNKEIVSLLKGVYLSLHKEDKFKEMKKVEESLEK</sequence>
<dbReference type="InterPro" id="IPR051012">
    <property type="entry name" value="CellSynth/LPSAsmb/PSIAsmb"/>
</dbReference>
<evidence type="ECO:0000256" key="2">
    <source>
        <dbReference type="ARBA" id="ARBA00022803"/>
    </source>
</evidence>
<dbReference type="PANTHER" id="PTHR45586">
    <property type="entry name" value="TPR REPEAT-CONTAINING PROTEIN PA4667"/>
    <property type="match status" value="1"/>
</dbReference>
<keyword evidence="1" id="KW-0677">Repeat</keyword>
<evidence type="ECO:0000313" key="3">
    <source>
        <dbReference type="EMBL" id="SDE09722.1"/>
    </source>
</evidence>
<reference evidence="3 4" key="1">
    <citation type="submission" date="2016-10" db="EMBL/GenBank/DDBJ databases">
        <authorList>
            <person name="de Groot N.N."/>
        </authorList>
    </citation>
    <scope>NUCLEOTIDE SEQUENCE [LARGE SCALE GENOMIC DNA]</scope>
    <source>
        <strain evidence="3 4">DSM 24015</strain>
    </source>
</reference>
<dbReference type="SUPFAM" id="SSF48452">
    <property type="entry name" value="TPR-like"/>
    <property type="match status" value="1"/>
</dbReference>
<keyword evidence="2" id="KW-0802">TPR repeat</keyword>
<protein>
    <submittedName>
        <fullName evidence="3">Uncharacterized protein</fullName>
    </submittedName>
</protein>
<dbReference type="STRING" id="1071918.SAMN05421544_10342"/>
<proteinExistence type="predicted"/>
<dbReference type="PANTHER" id="PTHR45586:SF1">
    <property type="entry name" value="LIPOPOLYSACCHARIDE ASSEMBLY PROTEIN B"/>
    <property type="match status" value="1"/>
</dbReference>
<organism evidence="3 4">
    <name type="scientific">Riemerella columbipharyngis</name>
    <dbReference type="NCBI Taxonomy" id="1071918"/>
    <lineage>
        <taxon>Bacteria</taxon>
        <taxon>Pseudomonadati</taxon>
        <taxon>Bacteroidota</taxon>
        <taxon>Flavobacteriia</taxon>
        <taxon>Flavobacteriales</taxon>
        <taxon>Weeksellaceae</taxon>
        <taxon>Riemerella</taxon>
    </lineage>
</organism>
<keyword evidence="4" id="KW-1185">Reference proteome</keyword>
<dbReference type="InterPro" id="IPR011990">
    <property type="entry name" value="TPR-like_helical_dom_sf"/>
</dbReference>
<evidence type="ECO:0000313" key="4">
    <source>
        <dbReference type="Proteomes" id="UP000198517"/>
    </source>
</evidence>
<dbReference type="Proteomes" id="UP000198517">
    <property type="component" value="Unassembled WGS sequence"/>
</dbReference>
<dbReference type="EMBL" id="FNAS01000003">
    <property type="protein sequence ID" value="SDE09722.1"/>
    <property type="molecule type" value="Genomic_DNA"/>
</dbReference>
<dbReference type="RefSeq" id="WP_092735968.1">
    <property type="nucleotide sequence ID" value="NZ_FNAS01000003.1"/>
</dbReference>
<dbReference type="AlphaFoldDB" id="A0A1G7A4J5"/>
<dbReference type="Gene3D" id="1.25.40.10">
    <property type="entry name" value="Tetratricopeptide repeat domain"/>
    <property type="match status" value="1"/>
</dbReference>
<dbReference type="OrthoDB" id="1149028at2"/>
<name>A0A1G7A4J5_9FLAO</name>
<accession>A0A1G7A4J5</accession>